<dbReference type="InterPro" id="IPR028943">
    <property type="entry name" value="ZorC_EH_Signature_dom"/>
</dbReference>
<feature type="domain" description="Zorya protein ZorC EH" evidence="1">
    <location>
        <begin position="143"/>
        <end position="385"/>
    </location>
</feature>
<sequence length="397" mass="44518">MDELVSALAHNTVPALSRSALRFGLWQPTVADNAAPDGFRQLVREALRRDDPPSARALWAAYLRTFTADSFPTQELAGAVDALLPRLSPRIAGPIHAYDLHRPQLALMRVSDALADPSGAGLGPLRAMRPSVLRSRLGACAAAGTIEALAGRTDLIEHVLGQMRDGDGRFTAPLTEYLYPALVRPYFDRPPNEGAKQRVIEWIRSAYGDPRLPTTSRPMLAEAHLSDRCVNTVRRWLAIETLHLFIEVINKTAIPQWEHRRDFWLPYFEANFVTDVHVVFGSKAREFADSIRQRTNQHMRWADLSGADTDQSVLLMHIGSLIVAEWSHDGTLRFWPQGDHAAPDLKQQKFSGAELRDGSMMVRNEYGRAVDGIRHDSYPLWCERARRVIAEHTGLMP</sequence>
<organism evidence="2 3">
    <name type="scientific">Acuticoccus mangrovi</name>
    <dbReference type="NCBI Taxonomy" id="2796142"/>
    <lineage>
        <taxon>Bacteria</taxon>
        <taxon>Pseudomonadati</taxon>
        <taxon>Pseudomonadota</taxon>
        <taxon>Alphaproteobacteria</taxon>
        <taxon>Hyphomicrobiales</taxon>
        <taxon>Amorphaceae</taxon>
        <taxon>Acuticoccus</taxon>
    </lineage>
</organism>
<name>A0A934INT4_9HYPH</name>
<gene>
    <name evidence="2" type="ORF">JCR33_06385</name>
</gene>
<dbReference type="RefSeq" id="WP_198881174.1">
    <property type="nucleotide sequence ID" value="NZ_JAEKJA010000003.1"/>
</dbReference>
<evidence type="ECO:0000313" key="2">
    <source>
        <dbReference type="EMBL" id="MBJ3775305.1"/>
    </source>
</evidence>
<proteinExistence type="predicted"/>
<dbReference type="EMBL" id="JAEKJA010000003">
    <property type="protein sequence ID" value="MBJ3775305.1"/>
    <property type="molecule type" value="Genomic_DNA"/>
</dbReference>
<protein>
    <recommendedName>
        <fullName evidence="1">Zorya protein ZorC EH domain-containing protein</fullName>
    </recommendedName>
</protein>
<dbReference type="Proteomes" id="UP000609531">
    <property type="component" value="Unassembled WGS sequence"/>
</dbReference>
<comment type="caution">
    <text evidence="2">The sequence shown here is derived from an EMBL/GenBank/DDBJ whole genome shotgun (WGS) entry which is preliminary data.</text>
</comment>
<dbReference type="Pfam" id="PF15611">
    <property type="entry name" value="EH_Signature"/>
    <property type="match status" value="1"/>
</dbReference>
<reference evidence="2" key="1">
    <citation type="submission" date="2020-12" db="EMBL/GenBank/DDBJ databases">
        <title>Bacterial taxonomy.</title>
        <authorList>
            <person name="Pan X."/>
        </authorList>
    </citation>
    <scope>NUCLEOTIDE SEQUENCE</scope>
    <source>
        <strain evidence="2">B2012</strain>
    </source>
</reference>
<evidence type="ECO:0000313" key="3">
    <source>
        <dbReference type="Proteomes" id="UP000609531"/>
    </source>
</evidence>
<keyword evidence="3" id="KW-1185">Reference proteome</keyword>
<dbReference type="AlphaFoldDB" id="A0A934INT4"/>
<accession>A0A934INT4</accession>
<evidence type="ECO:0000259" key="1">
    <source>
        <dbReference type="Pfam" id="PF15611"/>
    </source>
</evidence>